<organism evidence="1 3">
    <name type="scientific">Caldalkalibacillus thermarum (strain TA2.A1)</name>
    <dbReference type="NCBI Taxonomy" id="986075"/>
    <lineage>
        <taxon>Bacteria</taxon>
        <taxon>Bacillati</taxon>
        <taxon>Bacillota</taxon>
        <taxon>Bacilli</taxon>
        <taxon>Bacillales</taxon>
        <taxon>Bacillaceae</taxon>
        <taxon>Caldalkalibacillus</taxon>
    </lineage>
</organism>
<reference evidence="2" key="3">
    <citation type="submission" date="2021-08" db="EMBL/GenBank/DDBJ databases">
        <authorList>
            <person name="de Jong S."/>
            <person name="van den Broek M."/>
            <person name="Merkel A."/>
            <person name="de la Torre Cortes P."/>
            <person name="Kalamorz F."/>
            <person name="Cook G."/>
            <person name="van Loosdrecht M."/>
            <person name="McMillan D."/>
        </authorList>
    </citation>
    <scope>NUCLEOTIDE SEQUENCE</scope>
    <source>
        <strain evidence="2">TA2.A1</strain>
    </source>
</reference>
<dbReference type="Pfam" id="PF04816">
    <property type="entry name" value="TrmK"/>
    <property type="match status" value="1"/>
</dbReference>
<dbReference type="GO" id="GO:0032259">
    <property type="term" value="P:methylation"/>
    <property type="evidence" value="ECO:0007669"/>
    <property type="project" value="UniProtKB-KW"/>
</dbReference>
<keyword evidence="2" id="KW-0489">Methyltransferase</keyword>
<keyword evidence="4" id="KW-1185">Reference proteome</keyword>
<name>F5L5F9_CALTT</name>
<dbReference type="Gene3D" id="3.40.50.150">
    <property type="entry name" value="Vaccinia Virus protein VP39"/>
    <property type="match status" value="1"/>
</dbReference>
<gene>
    <name evidence="1" type="ORF">CathTA2_1022</name>
    <name evidence="2" type="ORF">HUR95_14035</name>
</gene>
<sequence>MREPQSLSKRLAAVASFIPIGTRIADIGTDHAYLPVYLALQGKISTAIAGDVNEGPLALAKAHVQQYQLESVIDVRKGDGLEVIAPGEVDVIVIAGMGGSLMQEILSRGQDKLEGVRRLVVQPNVSAHVLRMWMMEHGWELKGEKIVDENGKYYEILMAEPGDGETPYAELSSQEKARAILMGPFLLAEKNEVFKRKWQQEYELRKRILSSLKKSESEASQEKREHIEQELRLIEGGIAP</sequence>
<dbReference type="EMBL" id="CP082237">
    <property type="protein sequence ID" value="QZT33359.1"/>
    <property type="molecule type" value="Genomic_DNA"/>
</dbReference>
<dbReference type="Proteomes" id="UP000010716">
    <property type="component" value="Unassembled WGS sequence"/>
</dbReference>
<evidence type="ECO:0000313" key="3">
    <source>
        <dbReference type="Proteomes" id="UP000010716"/>
    </source>
</evidence>
<evidence type="ECO:0000313" key="2">
    <source>
        <dbReference type="EMBL" id="QZT33359.1"/>
    </source>
</evidence>
<dbReference type="PIRSF" id="PIRSF018637">
    <property type="entry name" value="TrmK"/>
    <property type="match status" value="1"/>
</dbReference>
<dbReference type="InterPro" id="IPR006901">
    <property type="entry name" value="TrmK"/>
</dbReference>
<dbReference type="KEGG" id="cthu:HUR95_14035"/>
<reference evidence="2 4" key="2">
    <citation type="journal article" date="2020" name="Extremophiles">
        <title>Genomic analysis of Caldalkalibacillus thermarum TA2.A1 reveals aerobic alkaliphilic metabolism and evolutionary hallmarks linking alkaliphilic bacteria and plant life.</title>
        <authorList>
            <person name="de Jong S.I."/>
            <person name="van den Broek M.A."/>
            <person name="Merkel A.Y."/>
            <person name="de la Torre Cortes P."/>
            <person name="Kalamorz F."/>
            <person name="Cook G.M."/>
            <person name="van Loosdrecht M.C.M."/>
            <person name="McMillan D.G.G."/>
        </authorList>
    </citation>
    <scope>NUCLEOTIDE SEQUENCE [LARGE SCALE GENOMIC DNA]</scope>
    <source>
        <strain evidence="2 4">TA2.A1</strain>
    </source>
</reference>
<evidence type="ECO:0000313" key="4">
    <source>
        <dbReference type="Proteomes" id="UP000825179"/>
    </source>
</evidence>
<dbReference type="SUPFAM" id="SSF53335">
    <property type="entry name" value="S-adenosyl-L-methionine-dependent methyltransferases"/>
    <property type="match status" value="1"/>
</dbReference>
<dbReference type="PANTHER" id="PTHR38451:SF1">
    <property type="entry name" value="TRNA (ADENINE(22)-N(1))-METHYLTRANSFERASE"/>
    <property type="match status" value="1"/>
</dbReference>
<accession>F5L5F9</accession>
<dbReference type="RefSeq" id="WP_007503739.1">
    <property type="nucleotide sequence ID" value="NZ_AFCE01000106.1"/>
</dbReference>
<dbReference type="AlphaFoldDB" id="F5L5F9"/>
<dbReference type="EMBL" id="AFCE01000106">
    <property type="protein sequence ID" value="EGL83424.1"/>
    <property type="molecule type" value="Genomic_DNA"/>
</dbReference>
<dbReference type="PANTHER" id="PTHR38451">
    <property type="entry name" value="TRNA (ADENINE(22)-N(1))-METHYLTRANSFERASE"/>
    <property type="match status" value="1"/>
</dbReference>
<dbReference type="GO" id="GO:0160105">
    <property type="term" value="F:tRNA (adenine(22)-N1)-methyltransferase activity"/>
    <property type="evidence" value="ECO:0007669"/>
    <property type="project" value="InterPro"/>
</dbReference>
<dbReference type="Proteomes" id="UP000825179">
    <property type="component" value="Chromosome"/>
</dbReference>
<reference evidence="1 3" key="1">
    <citation type="journal article" date="2011" name="J. Bacteriol.">
        <title>Draft genome sequence of the thermoalkaliphilic Caldalkalibacillus thermarum strain TA2.A1.</title>
        <authorList>
            <person name="Kalamorz F."/>
            <person name="Keis S."/>
            <person name="McMillan D.G."/>
            <person name="Olsson K."/>
            <person name="Stanton J.A."/>
            <person name="Stockwell P."/>
            <person name="Black M.A."/>
            <person name="Klingeman D.M."/>
            <person name="Land M.L."/>
            <person name="Han C.S."/>
            <person name="Martin S.L."/>
            <person name="Becher S.A."/>
            <person name="Peddie C.J."/>
            <person name="Morgan H.W."/>
            <person name="Matthies D."/>
            <person name="Preiss L."/>
            <person name="Meier T."/>
            <person name="Brown S.D."/>
            <person name="Cook G.M."/>
        </authorList>
    </citation>
    <scope>NUCLEOTIDE SEQUENCE [LARGE SCALE GENOMIC DNA]</scope>
    <source>
        <strain evidence="1 3">TA2.A1</strain>
    </source>
</reference>
<keyword evidence="2" id="KW-0808">Transferase</keyword>
<protein>
    <submittedName>
        <fullName evidence="2">Class I SAM-dependent methyltransferase</fullName>
    </submittedName>
</protein>
<evidence type="ECO:0000313" key="1">
    <source>
        <dbReference type="EMBL" id="EGL83424.1"/>
    </source>
</evidence>
<dbReference type="Gene3D" id="1.10.287.1890">
    <property type="match status" value="1"/>
</dbReference>
<proteinExistence type="predicted"/>
<dbReference type="OrthoDB" id="5881184at2"/>
<dbReference type="eggNOG" id="COG2384">
    <property type="taxonomic scope" value="Bacteria"/>
</dbReference>
<dbReference type="InterPro" id="IPR029063">
    <property type="entry name" value="SAM-dependent_MTases_sf"/>
</dbReference>